<proteinExistence type="predicted"/>
<evidence type="ECO:0000313" key="1">
    <source>
        <dbReference type="EMBL" id="CAA9446570.1"/>
    </source>
</evidence>
<organism evidence="1">
    <name type="scientific">uncultured Rubrobacteraceae bacterium</name>
    <dbReference type="NCBI Taxonomy" id="349277"/>
    <lineage>
        <taxon>Bacteria</taxon>
        <taxon>Bacillati</taxon>
        <taxon>Actinomycetota</taxon>
        <taxon>Rubrobacteria</taxon>
        <taxon>Rubrobacterales</taxon>
        <taxon>Rubrobacteraceae</taxon>
        <taxon>environmental samples</taxon>
    </lineage>
</organism>
<dbReference type="EMBL" id="CADCVF010000011">
    <property type="protein sequence ID" value="CAA9446570.1"/>
    <property type="molecule type" value="Genomic_DNA"/>
</dbReference>
<dbReference type="AlphaFoldDB" id="A0A6J4QMT8"/>
<gene>
    <name evidence="1" type="ORF">AVDCRST_MAG58-482</name>
</gene>
<sequence length="52" mass="5522">MDSKAVDSVWSPSCELGVNVFSLAAVTPATANNIQVRVASMTARRMRAPVSE</sequence>
<accession>A0A6J4QMT8</accession>
<name>A0A6J4QMT8_9ACTN</name>
<protein>
    <submittedName>
        <fullName evidence="1">Uncharacterized protein</fullName>
    </submittedName>
</protein>
<reference evidence="1" key="1">
    <citation type="submission" date="2020-02" db="EMBL/GenBank/DDBJ databases">
        <authorList>
            <person name="Meier V. D."/>
        </authorList>
    </citation>
    <scope>NUCLEOTIDE SEQUENCE</scope>
    <source>
        <strain evidence="1">AVDCRST_MAG58</strain>
    </source>
</reference>